<proteinExistence type="predicted"/>
<reference evidence="6 7" key="1">
    <citation type="submission" date="2024-12" db="EMBL/GenBank/DDBJ databases">
        <authorList>
            <person name="Lee Y."/>
        </authorList>
    </citation>
    <scope>NUCLEOTIDE SEQUENCE [LARGE SCALE GENOMIC DNA]</scope>
    <source>
        <strain evidence="6 7">03SUJ4</strain>
    </source>
</reference>
<evidence type="ECO:0000313" key="7">
    <source>
        <dbReference type="Proteomes" id="UP001634747"/>
    </source>
</evidence>
<dbReference type="Pfam" id="PF13377">
    <property type="entry name" value="Peripla_BP_3"/>
    <property type="match status" value="1"/>
</dbReference>
<evidence type="ECO:0000313" key="6">
    <source>
        <dbReference type="EMBL" id="MFN2974563.1"/>
    </source>
</evidence>
<sequence length="370" mass="40119">MSTSPRPDASNRSDGVSRAEGAPLQARRAGRIKIQDVARLAQVSPSTVSGVLNEKSNVRPETRQRVLDVIAQLGYTPNIFASNLARRSTKLIGIIVSDLLNPFFAEIAAALDAEARKHGYETFLASTSFHPDKQCAAVRQMLALRVAGVAMMTSENDPEAFSLLKGSGTPAVYLDNNHSAPHIGTVRVDKRHGMFIAVQHLLELGHRKILLIKNSQQDSAEPPLLSHQERQIGFDEALHQYNPKEMDVHVIDEPGDPASAGMRAVERALKQYRFTAVVAINDLVALGAFRALQAAGLQIPQDVSVVGFDNTYLCDFLHPPLTTVATPRADLASNVVSMLLSYIRGDGAPPEPMLPAQMVLRQSTATPQAT</sequence>
<evidence type="ECO:0000256" key="2">
    <source>
        <dbReference type="ARBA" id="ARBA00023125"/>
    </source>
</evidence>
<keyword evidence="1" id="KW-0805">Transcription regulation</keyword>
<protein>
    <submittedName>
        <fullName evidence="6">LacI family DNA-binding transcriptional regulator</fullName>
    </submittedName>
</protein>
<evidence type="ECO:0000259" key="5">
    <source>
        <dbReference type="PROSITE" id="PS50932"/>
    </source>
</evidence>
<feature type="region of interest" description="Disordered" evidence="4">
    <location>
        <begin position="1"/>
        <end position="24"/>
    </location>
</feature>
<dbReference type="SMART" id="SM00354">
    <property type="entry name" value="HTH_LACI"/>
    <property type="match status" value="1"/>
</dbReference>
<dbReference type="Pfam" id="PF00356">
    <property type="entry name" value="LacI"/>
    <property type="match status" value="1"/>
</dbReference>
<keyword evidence="7" id="KW-1185">Reference proteome</keyword>
<feature type="domain" description="HTH lacI-type" evidence="5">
    <location>
        <begin position="32"/>
        <end position="86"/>
    </location>
</feature>
<dbReference type="Gene3D" id="3.40.50.2300">
    <property type="match status" value="2"/>
</dbReference>
<keyword evidence="2 6" id="KW-0238">DNA-binding</keyword>
<dbReference type="Gene3D" id="1.10.260.40">
    <property type="entry name" value="lambda repressor-like DNA-binding domains"/>
    <property type="match status" value="1"/>
</dbReference>
<dbReference type="SUPFAM" id="SSF53822">
    <property type="entry name" value="Periplasmic binding protein-like I"/>
    <property type="match status" value="1"/>
</dbReference>
<dbReference type="InterPro" id="IPR000843">
    <property type="entry name" value="HTH_LacI"/>
</dbReference>
<dbReference type="InterPro" id="IPR028082">
    <property type="entry name" value="Peripla_BP_I"/>
</dbReference>
<dbReference type="PROSITE" id="PS50932">
    <property type="entry name" value="HTH_LACI_2"/>
    <property type="match status" value="1"/>
</dbReference>
<keyword evidence="3" id="KW-0804">Transcription</keyword>
<dbReference type="PANTHER" id="PTHR30146">
    <property type="entry name" value="LACI-RELATED TRANSCRIPTIONAL REPRESSOR"/>
    <property type="match status" value="1"/>
</dbReference>
<dbReference type="InterPro" id="IPR046335">
    <property type="entry name" value="LacI/GalR-like_sensor"/>
</dbReference>
<dbReference type="PROSITE" id="PS00356">
    <property type="entry name" value="HTH_LACI_1"/>
    <property type="match status" value="1"/>
</dbReference>
<accession>A0ABW9KGE3</accession>
<dbReference type="PANTHER" id="PTHR30146:SF109">
    <property type="entry name" value="HTH-TYPE TRANSCRIPTIONAL REGULATOR GALS"/>
    <property type="match status" value="1"/>
</dbReference>
<name>A0ABW9KGE3_9BACT</name>
<comment type="caution">
    <text evidence="6">The sequence shown here is derived from an EMBL/GenBank/DDBJ whole genome shotgun (WGS) entry which is preliminary data.</text>
</comment>
<evidence type="ECO:0000256" key="3">
    <source>
        <dbReference type="ARBA" id="ARBA00023163"/>
    </source>
</evidence>
<dbReference type="CDD" id="cd06267">
    <property type="entry name" value="PBP1_LacI_sugar_binding-like"/>
    <property type="match status" value="1"/>
</dbReference>
<dbReference type="CDD" id="cd01392">
    <property type="entry name" value="HTH_LacI"/>
    <property type="match status" value="1"/>
</dbReference>
<dbReference type="RefSeq" id="WP_263413874.1">
    <property type="nucleotide sequence ID" value="NZ_BAABBH010000001.1"/>
</dbReference>
<dbReference type="EMBL" id="JBJYXY010000001">
    <property type="protein sequence ID" value="MFN2974563.1"/>
    <property type="molecule type" value="Genomic_DNA"/>
</dbReference>
<dbReference type="GO" id="GO:0003677">
    <property type="term" value="F:DNA binding"/>
    <property type="evidence" value="ECO:0007669"/>
    <property type="project" value="UniProtKB-KW"/>
</dbReference>
<evidence type="ECO:0000256" key="4">
    <source>
        <dbReference type="SAM" id="MobiDB-lite"/>
    </source>
</evidence>
<evidence type="ECO:0000256" key="1">
    <source>
        <dbReference type="ARBA" id="ARBA00023015"/>
    </source>
</evidence>
<organism evidence="6 7">
    <name type="scientific">Terriglobus aquaticus</name>
    <dbReference type="NCBI Taxonomy" id="940139"/>
    <lineage>
        <taxon>Bacteria</taxon>
        <taxon>Pseudomonadati</taxon>
        <taxon>Acidobacteriota</taxon>
        <taxon>Terriglobia</taxon>
        <taxon>Terriglobales</taxon>
        <taxon>Acidobacteriaceae</taxon>
        <taxon>Terriglobus</taxon>
    </lineage>
</organism>
<dbReference type="InterPro" id="IPR010982">
    <property type="entry name" value="Lambda_DNA-bd_dom_sf"/>
</dbReference>
<dbReference type="SUPFAM" id="SSF47413">
    <property type="entry name" value="lambda repressor-like DNA-binding domains"/>
    <property type="match status" value="1"/>
</dbReference>
<dbReference type="Proteomes" id="UP001634747">
    <property type="component" value="Unassembled WGS sequence"/>
</dbReference>
<gene>
    <name evidence="6" type="ORF">ACK2TP_02180</name>
</gene>